<sequence>MQMIDLSGVKDFNAARFLIYWLVATVIAILVAYNIDPQKKLVWFRQRSDNGFMVRRGWFGNFSLLGVPRSKMGFAITAGIFIGAGIVWALLIFMILPVLGYHV</sequence>
<organism evidence="1 2">
    <name type="scientific">Dialister invisus</name>
    <dbReference type="NCBI Taxonomy" id="218538"/>
    <lineage>
        <taxon>Bacteria</taxon>
        <taxon>Bacillati</taxon>
        <taxon>Bacillota</taxon>
        <taxon>Negativicutes</taxon>
        <taxon>Veillonellales</taxon>
        <taxon>Veillonellaceae</taxon>
        <taxon>Dialister</taxon>
    </lineage>
</organism>
<comment type="caution">
    <text evidence="1">The sequence shown here is derived from an EMBL/GenBank/DDBJ whole genome shotgun (WGS) entry which is preliminary data.</text>
</comment>
<name>A0A6L6TLP9_9FIRM</name>
<accession>A0A6L6TLP9</accession>
<dbReference type="AlphaFoldDB" id="A0A6L6TLP9"/>
<proteinExistence type="predicted"/>
<reference evidence="1" key="1">
    <citation type="submission" date="2020-04" db="EMBL/GenBank/DDBJ databases">
        <title>Deep metagenomics examines the oral microbiome during advanced dental caries in children, revealing novel taxa and co-occurrences with host molecules.</title>
        <authorList>
            <person name="Baker J.L."/>
            <person name="Morton J.T."/>
            <person name="Dinis M."/>
            <person name="Alvarez R."/>
            <person name="Tran N.C."/>
            <person name="Knight R."/>
            <person name="Edlund A."/>
        </authorList>
    </citation>
    <scope>NUCLEOTIDE SEQUENCE</scope>
    <source>
        <strain evidence="1">JCVI_32_bin.14</strain>
    </source>
</reference>
<protein>
    <submittedName>
        <fullName evidence="1">Phospho-N-acetylmuramoyl-pentapeptide-transferase</fullName>
    </submittedName>
</protein>
<evidence type="ECO:0000313" key="1">
    <source>
        <dbReference type="EMBL" id="MBF1130094.1"/>
    </source>
</evidence>
<gene>
    <name evidence="1" type="ORF">HXL70_08685</name>
</gene>
<dbReference type="RefSeq" id="WP_007070722.1">
    <property type="nucleotide sequence ID" value="NZ_CAJPSS010000017.1"/>
</dbReference>
<dbReference type="Proteomes" id="UP000757890">
    <property type="component" value="Unassembled WGS sequence"/>
</dbReference>
<dbReference type="EMBL" id="JABZMK010000096">
    <property type="protein sequence ID" value="MBF1130094.1"/>
    <property type="molecule type" value="Genomic_DNA"/>
</dbReference>
<dbReference type="GeneID" id="78278288"/>
<evidence type="ECO:0000313" key="2">
    <source>
        <dbReference type="Proteomes" id="UP000757890"/>
    </source>
</evidence>